<keyword evidence="4" id="KW-0812">Transmembrane</keyword>
<dbReference type="Gene3D" id="1.25.40.10">
    <property type="entry name" value="Tetratricopeptide repeat domain"/>
    <property type="match status" value="2"/>
</dbReference>
<feature type="transmembrane region" description="Helical" evidence="4">
    <location>
        <begin position="250"/>
        <end position="268"/>
    </location>
</feature>
<dbReference type="InterPro" id="IPR011990">
    <property type="entry name" value="TPR-like_helical_dom_sf"/>
</dbReference>
<protein>
    <submittedName>
        <fullName evidence="5">Tetratricopeptide (TPR) repeat</fullName>
    </submittedName>
</protein>
<gene>
    <name evidence="5" type="ORF">SAMN04488591_2200</name>
</gene>
<evidence type="ECO:0000256" key="1">
    <source>
        <dbReference type="ARBA" id="ARBA00022737"/>
    </source>
</evidence>
<accession>A0A1I6HVN1</accession>
<feature type="transmembrane region" description="Helical" evidence="4">
    <location>
        <begin position="289"/>
        <end position="310"/>
    </location>
</feature>
<dbReference type="Pfam" id="PF07719">
    <property type="entry name" value="TPR_2"/>
    <property type="match status" value="1"/>
</dbReference>
<dbReference type="EMBL" id="FOYR01000002">
    <property type="protein sequence ID" value="SFR58494.1"/>
    <property type="molecule type" value="Genomic_DNA"/>
</dbReference>
<dbReference type="PROSITE" id="PS50005">
    <property type="entry name" value="TPR"/>
    <property type="match status" value="1"/>
</dbReference>
<reference evidence="6" key="1">
    <citation type="submission" date="2016-10" db="EMBL/GenBank/DDBJ databases">
        <authorList>
            <person name="Varghese N."/>
            <person name="Submissions S."/>
        </authorList>
    </citation>
    <scope>NUCLEOTIDE SEQUENCE [LARGE SCALE GENOMIC DNA]</scope>
    <source>
        <strain evidence="6">CL127</strain>
    </source>
</reference>
<dbReference type="RefSeq" id="WP_091738816.1">
    <property type="nucleotide sequence ID" value="NZ_FOYR01000002.1"/>
</dbReference>
<dbReference type="InterPro" id="IPR013105">
    <property type="entry name" value="TPR_2"/>
</dbReference>
<dbReference type="Proteomes" id="UP000198877">
    <property type="component" value="Unassembled WGS sequence"/>
</dbReference>
<dbReference type="SUPFAM" id="SSF48452">
    <property type="entry name" value="TPR-like"/>
    <property type="match status" value="1"/>
</dbReference>
<feature type="repeat" description="TPR" evidence="3">
    <location>
        <begin position="141"/>
        <end position="174"/>
    </location>
</feature>
<proteinExistence type="predicted"/>
<feature type="transmembrane region" description="Helical" evidence="4">
    <location>
        <begin position="316"/>
        <end position="332"/>
    </location>
</feature>
<keyword evidence="1" id="KW-0677">Repeat</keyword>
<evidence type="ECO:0000313" key="5">
    <source>
        <dbReference type="EMBL" id="SFR58494.1"/>
    </source>
</evidence>
<evidence type="ECO:0000256" key="3">
    <source>
        <dbReference type="PROSITE-ProRule" id="PRU00339"/>
    </source>
</evidence>
<evidence type="ECO:0000256" key="4">
    <source>
        <dbReference type="SAM" id="Phobius"/>
    </source>
</evidence>
<keyword evidence="4" id="KW-1133">Transmembrane helix</keyword>
<feature type="transmembrane region" description="Helical" evidence="4">
    <location>
        <begin position="221"/>
        <end position="244"/>
    </location>
</feature>
<name>A0A1I6HVN1_9MICO</name>
<dbReference type="AlphaFoldDB" id="A0A1I6HVN1"/>
<evidence type="ECO:0000256" key="2">
    <source>
        <dbReference type="ARBA" id="ARBA00022803"/>
    </source>
</evidence>
<keyword evidence="2 3" id="KW-0802">TPR repeat</keyword>
<keyword evidence="4" id="KW-0472">Membrane</keyword>
<evidence type="ECO:0000313" key="6">
    <source>
        <dbReference type="Proteomes" id="UP000198877"/>
    </source>
</evidence>
<sequence>MKDAEVERARMLLQAGQFRTALAVLKTDLSSSTPSTEALLIAAAAFNGVNEHPEALRLAKAVISHEPTNERAFIAAAAALVGMRDGNTAIDYADEAIRLDPLSLYAHAWRVEAGLLVGELEAGAPTERSVIQLLELAPDDSGVLTLVADLHRQRRRFAEAAELYQRALQIDPTNRSAANNRVVIMLRRWRPVAAVRSLAALLRAHPLMETAQFNTIAATKLWCRIATLATVVSLYVCMLALRYVPAFTKPILIGISYLAVLAYAAVFLRAAGPGVRRYLRDLPTIDPVLTAQLAMLALLPPALAVAWLLIPEAAPTLTVLAALGLTVGLAFTRRNHGTWTKFVEERST</sequence>
<dbReference type="SMART" id="SM00028">
    <property type="entry name" value="TPR"/>
    <property type="match status" value="3"/>
</dbReference>
<organism evidence="5 6">
    <name type="scientific">Microbacterium azadirachtae</name>
    <dbReference type="NCBI Taxonomy" id="582680"/>
    <lineage>
        <taxon>Bacteria</taxon>
        <taxon>Bacillati</taxon>
        <taxon>Actinomycetota</taxon>
        <taxon>Actinomycetes</taxon>
        <taxon>Micrococcales</taxon>
        <taxon>Microbacteriaceae</taxon>
        <taxon>Microbacterium</taxon>
    </lineage>
</organism>
<dbReference type="InterPro" id="IPR019734">
    <property type="entry name" value="TPR_rpt"/>
</dbReference>